<keyword evidence="2" id="KW-1185">Reference proteome</keyword>
<gene>
    <name evidence="1" type="ordered locus">HEAR3219</name>
</gene>
<sequence length="62" mass="6889">MKKQNTSHQKTWALQILDPNDGSGDGILPLPDELLKALGWQENDSIDVSLDETGSIRLNRKS</sequence>
<protein>
    <recommendedName>
        <fullName evidence="3">SpoVT-AbrB domain-containing protein</fullName>
    </recommendedName>
</protein>
<reference evidence="1 2" key="1">
    <citation type="journal article" date="2007" name="PLoS Genet.">
        <title>A tale of two oxidation states: bacterial colonization of arsenic-rich environments.</title>
        <authorList>
            <person name="Muller D."/>
            <person name="Medigue C."/>
            <person name="Koechler S."/>
            <person name="Barbe V."/>
            <person name="Barakat M."/>
            <person name="Talla E."/>
            <person name="Bonnefoy V."/>
            <person name="Krin E."/>
            <person name="Arsene-Ploetze F."/>
            <person name="Carapito C."/>
            <person name="Chandler M."/>
            <person name="Cournoyer B."/>
            <person name="Cruveiller S."/>
            <person name="Dossat C."/>
            <person name="Duval S."/>
            <person name="Heymann M."/>
            <person name="Leize E."/>
            <person name="Lieutaud A."/>
            <person name="Lievremont D."/>
            <person name="Makita Y."/>
            <person name="Mangenot S."/>
            <person name="Nitschke W."/>
            <person name="Ortet P."/>
            <person name="Perdrial N."/>
            <person name="Schoepp B."/>
            <person name="Siguier N."/>
            <person name="Simeonova D.D."/>
            <person name="Rouy Z."/>
            <person name="Segurens B."/>
            <person name="Turlin E."/>
            <person name="Vallenet D."/>
            <person name="Van Dorsselaer A."/>
            <person name="Weiss S."/>
            <person name="Weissenbach J."/>
            <person name="Lett M.C."/>
            <person name="Danchin A."/>
            <person name="Bertin P.N."/>
        </authorList>
    </citation>
    <scope>NUCLEOTIDE SEQUENCE [LARGE SCALE GENOMIC DNA]</scope>
    <source>
        <strain evidence="2">ULPAs1</strain>
    </source>
</reference>
<evidence type="ECO:0008006" key="3">
    <source>
        <dbReference type="Google" id="ProtNLM"/>
    </source>
</evidence>
<dbReference type="HOGENOM" id="CLU_2898063_0_0_4"/>
<dbReference type="KEGG" id="har:HEAR3219"/>
<dbReference type="AlphaFoldDB" id="A4G9Z0"/>
<name>A4G9Z0_HERAR</name>
<evidence type="ECO:0000313" key="1">
    <source>
        <dbReference type="EMBL" id="CAL63327.1"/>
    </source>
</evidence>
<proteinExistence type="predicted"/>
<evidence type="ECO:0000313" key="2">
    <source>
        <dbReference type="Proteomes" id="UP000006697"/>
    </source>
</evidence>
<dbReference type="Proteomes" id="UP000006697">
    <property type="component" value="Chromosome"/>
</dbReference>
<dbReference type="EMBL" id="CU207211">
    <property type="protein sequence ID" value="CAL63327.1"/>
    <property type="molecule type" value="Genomic_DNA"/>
</dbReference>
<accession>A4G9Z0</accession>
<organism evidence="1 2">
    <name type="scientific">Herminiimonas arsenicoxydans</name>
    <dbReference type="NCBI Taxonomy" id="204773"/>
    <lineage>
        <taxon>Bacteria</taxon>
        <taxon>Pseudomonadati</taxon>
        <taxon>Pseudomonadota</taxon>
        <taxon>Betaproteobacteria</taxon>
        <taxon>Burkholderiales</taxon>
        <taxon>Oxalobacteraceae</taxon>
        <taxon>Herminiimonas</taxon>
    </lineage>
</organism>